<proteinExistence type="predicted"/>
<comment type="caution">
    <text evidence="1">The sequence shown here is derived from an EMBL/GenBank/DDBJ whole genome shotgun (WGS) entry which is preliminary data.</text>
</comment>
<evidence type="ECO:0000313" key="2">
    <source>
        <dbReference type="Proteomes" id="UP000285961"/>
    </source>
</evidence>
<dbReference type="AlphaFoldDB" id="A0A419F4Q7"/>
<dbReference type="Proteomes" id="UP000285961">
    <property type="component" value="Unassembled WGS sequence"/>
</dbReference>
<sequence length="91" mass="10642">METVNPIQEEERKMRLLRVIVDLTAAVLAQERLSIDEALDLVNGTRRTVLRLFPGKEETYHIIYGRRFERILRDRFGPPRRGEEQAHPTSA</sequence>
<name>A0A419F4Q7_9BACT</name>
<dbReference type="EMBL" id="QZKI01000028">
    <property type="protein sequence ID" value="RJP73367.1"/>
    <property type="molecule type" value="Genomic_DNA"/>
</dbReference>
<accession>A0A419F4Q7</accession>
<organism evidence="1 2">
    <name type="scientific">Candidatus Abyssobacteria bacterium SURF_17</name>
    <dbReference type="NCBI Taxonomy" id="2093361"/>
    <lineage>
        <taxon>Bacteria</taxon>
        <taxon>Pseudomonadati</taxon>
        <taxon>Candidatus Hydrogenedentota</taxon>
        <taxon>Candidatus Abyssobacteria</taxon>
    </lineage>
</organism>
<gene>
    <name evidence="1" type="ORF">C4532_04480</name>
</gene>
<reference evidence="1 2" key="1">
    <citation type="journal article" date="2017" name="ISME J.">
        <title>Energy and carbon metabolisms in a deep terrestrial subsurface fluid microbial community.</title>
        <authorList>
            <person name="Momper L."/>
            <person name="Jungbluth S.P."/>
            <person name="Lee M.D."/>
            <person name="Amend J.P."/>
        </authorList>
    </citation>
    <scope>NUCLEOTIDE SEQUENCE [LARGE SCALE GENOMIC DNA]</scope>
    <source>
        <strain evidence="1">SURF_17</strain>
    </source>
</reference>
<protein>
    <submittedName>
        <fullName evidence="1">Uncharacterized protein</fullName>
    </submittedName>
</protein>
<evidence type="ECO:0000313" key="1">
    <source>
        <dbReference type="EMBL" id="RJP73367.1"/>
    </source>
</evidence>